<evidence type="ECO:0000256" key="1">
    <source>
        <dbReference type="SAM" id="Phobius"/>
    </source>
</evidence>
<dbReference type="AlphaFoldDB" id="A0A381ULY3"/>
<keyword evidence="1" id="KW-0472">Membrane</keyword>
<reference evidence="2" key="1">
    <citation type="submission" date="2018-05" db="EMBL/GenBank/DDBJ databases">
        <authorList>
            <person name="Lanie J.A."/>
            <person name="Ng W.-L."/>
            <person name="Kazmierczak K.M."/>
            <person name="Andrzejewski T.M."/>
            <person name="Davidsen T.M."/>
            <person name="Wayne K.J."/>
            <person name="Tettelin H."/>
            <person name="Glass J.I."/>
            <person name="Rusch D."/>
            <person name="Podicherti R."/>
            <person name="Tsui H.-C.T."/>
            <person name="Winkler M.E."/>
        </authorList>
    </citation>
    <scope>NUCLEOTIDE SEQUENCE</scope>
</reference>
<feature type="transmembrane region" description="Helical" evidence="1">
    <location>
        <begin position="146"/>
        <end position="170"/>
    </location>
</feature>
<evidence type="ECO:0000313" key="2">
    <source>
        <dbReference type="EMBL" id="SVA28751.1"/>
    </source>
</evidence>
<protein>
    <recommendedName>
        <fullName evidence="3">YtkA-like domain-containing protein</fullName>
    </recommendedName>
</protein>
<evidence type="ECO:0008006" key="3">
    <source>
        <dbReference type="Google" id="ProtNLM"/>
    </source>
</evidence>
<gene>
    <name evidence="2" type="ORF">METZ01_LOCUS81605</name>
</gene>
<proteinExistence type="predicted"/>
<keyword evidence="1" id="KW-0812">Transmembrane</keyword>
<organism evidence="2">
    <name type="scientific">marine metagenome</name>
    <dbReference type="NCBI Taxonomy" id="408172"/>
    <lineage>
        <taxon>unclassified sequences</taxon>
        <taxon>metagenomes</taxon>
        <taxon>ecological metagenomes</taxon>
    </lineage>
</organism>
<sequence>MLWFRAAIFVSLLFLGLYNQSGTLLEANGSIRSYEKKVIGEYLIGLGTTPPSPSIGVTHFAAFVENEQTGTRYVDVEIEFVSSSSTIDLPEVGPELMKNSIMDPMYYEIDTSFNKEGVWLVMLTVRREGNEVSVVYEVEVKKPNPIVPILTVGTLLFFLAILSLSLRSWIKEYRKKFKIRKA</sequence>
<name>A0A381ULY3_9ZZZZ</name>
<dbReference type="EMBL" id="UINC01006639">
    <property type="protein sequence ID" value="SVA28751.1"/>
    <property type="molecule type" value="Genomic_DNA"/>
</dbReference>
<accession>A0A381ULY3</accession>
<keyword evidence="1" id="KW-1133">Transmembrane helix</keyword>